<feature type="compositionally biased region" description="Polar residues" evidence="1">
    <location>
        <begin position="36"/>
        <end position="57"/>
    </location>
</feature>
<evidence type="ECO:0000256" key="1">
    <source>
        <dbReference type="SAM" id="MobiDB-lite"/>
    </source>
</evidence>
<dbReference type="EMBL" id="JARBHB010000005">
    <property type="protein sequence ID" value="KAJ8883197.1"/>
    <property type="molecule type" value="Genomic_DNA"/>
</dbReference>
<evidence type="ECO:0000313" key="2">
    <source>
        <dbReference type="EMBL" id="KAJ8883197.1"/>
    </source>
</evidence>
<comment type="caution">
    <text evidence="2">The sequence shown here is derived from an EMBL/GenBank/DDBJ whole genome shotgun (WGS) entry which is preliminary data.</text>
</comment>
<reference evidence="2 3" key="1">
    <citation type="submission" date="2023-02" db="EMBL/GenBank/DDBJ databases">
        <title>LHISI_Scaffold_Assembly.</title>
        <authorList>
            <person name="Stuart O.P."/>
            <person name="Cleave R."/>
            <person name="Magrath M.J.L."/>
            <person name="Mikheyev A.S."/>
        </authorList>
    </citation>
    <scope>NUCLEOTIDE SEQUENCE [LARGE SCALE GENOMIC DNA]</scope>
    <source>
        <strain evidence="2">Daus_M_001</strain>
        <tissue evidence="2">Leg muscle</tissue>
    </source>
</reference>
<gene>
    <name evidence="2" type="ORF">PR048_015037</name>
</gene>
<proteinExistence type="predicted"/>
<evidence type="ECO:0000313" key="3">
    <source>
        <dbReference type="Proteomes" id="UP001159363"/>
    </source>
</evidence>
<name>A0ABQ9HFX0_9NEOP</name>
<dbReference type="Proteomes" id="UP001159363">
    <property type="component" value="Chromosome 4"/>
</dbReference>
<feature type="region of interest" description="Disordered" evidence="1">
    <location>
        <begin position="20"/>
        <end position="60"/>
    </location>
</feature>
<organism evidence="2 3">
    <name type="scientific">Dryococelus australis</name>
    <dbReference type="NCBI Taxonomy" id="614101"/>
    <lineage>
        <taxon>Eukaryota</taxon>
        <taxon>Metazoa</taxon>
        <taxon>Ecdysozoa</taxon>
        <taxon>Arthropoda</taxon>
        <taxon>Hexapoda</taxon>
        <taxon>Insecta</taxon>
        <taxon>Pterygota</taxon>
        <taxon>Neoptera</taxon>
        <taxon>Polyneoptera</taxon>
        <taxon>Phasmatodea</taxon>
        <taxon>Verophasmatodea</taxon>
        <taxon>Anareolatae</taxon>
        <taxon>Phasmatidae</taxon>
        <taxon>Eurycanthinae</taxon>
        <taxon>Dryococelus</taxon>
    </lineage>
</organism>
<sequence length="546" mass="61064">MACTGGDARRPGLVTQVRVGDQAVQQHPRKLVRPAASSSTIPTRKNLSSETDKQNLGSGKDQAPMYMVLFALPHNGATSKSRDYITAFYLDKKLALKERTVSPTGSETAVVRWLDYSPPTKANRVRFPTGSPLDFSMWESCRTMPLYFEAAPFSSRFTLIGSQDLDVNRRPHPFAHSFILTAHGAVAASRHLQPGSTLGGTKPRPLHVGNVTDFAVGFSRVTPAEFRHRPNGCKFRLNAYRCRPNCPLQYVRCLVRFQDTPVFCCEANHSTCDPLDVLFLDHTVGGRLYQLSNRPDVQRLGCSPLTKASGVQSPAGSLPDMRKWETCRTPPPIGGSSRGSPVSPALQFRRCSILTSFHPHRLSSTFCCSLLSCGHGLESHLLFFPVDNEVFGGSVHFDRLQRTTSMLFKNTYLFINAHLYFKFFQHYRCARSCPVEKTKGVRRQRSNEPKERQVAARVTSGSARLRTASIGTVKRETDGRTTKLDAKVKHIWNDGNRQTEHVEERKALYDVSGQLVATNEHNWMIACDFCPSSSRDSEVQRWGDQL</sequence>
<protein>
    <submittedName>
        <fullName evidence="2">Uncharacterized protein</fullName>
    </submittedName>
</protein>
<keyword evidence="3" id="KW-1185">Reference proteome</keyword>
<accession>A0ABQ9HFX0</accession>